<protein>
    <recommendedName>
        <fullName evidence="3">Alpha/beta hydrolase</fullName>
    </recommendedName>
</protein>
<comment type="caution">
    <text evidence="1">The sequence shown here is derived from an EMBL/GenBank/DDBJ whole genome shotgun (WGS) entry which is preliminary data.</text>
</comment>
<accession>A0A316A6T0</accession>
<reference evidence="1 2" key="1">
    <citation type="submission" date="2018-03" db="EMBL/GenBank/DDBJ databases">
        <title>Genomic Encyclopedia of Archaeal and Bacterial Type Strains, Phase II (KMG-II): from individual species to whole genera.</title>
        <authorList>
            <person name="Goeker M."/>
        </authorList>
    </citation>
    <scope>NUCLEOTIDE SEQUENCE [LARGE SCALE GENOMIC DNA]</scope>
    <source>
        <strain evidence="1 2">DSM 100346</strain>
    </source>
</reference>
<dbReference type="RefSeq" id="WP_109678152.1">
    <property type="nucleotide sequence ID" value="NZ_QGDT01000022.1"/>
</dbReference>
<dbReference type="InterPro" id="IPR029058">
    <property type="entry name" value="AB_hydrolase_fold"/>
</dbReference>
<organism evidence="1 2">
    <name type="scientific">Dyadobacter jejuensis</name>
    <dbReference type="NCBI Taxonomy" id="1082580"/>
    <lineage>
        <taxon>Bacteria</taxon>
        <taxon>Pseudomonadati</taxon>
        <taxon>Bacteroidota</taxon>
        <taxon>Cytophagia</taxon>
        <taxon>Cytophagales</taxon>
        <taxon>Spirosomataceae</taxon>
        <taxon>Dyadobacter</taxon>
    </lineage>
</organism>
<dbReference type="SUPFAM" id="SSF53474">
    <property type="entry name" value="alpha/beta-Hydrolases"/>
    <property type="match status" value="1"/>
</dbReference>
<dbReference type="GO" id="GO:0016787">
    <property type="term" value="F:hydrolase activity"/>
    <property type="evidence" value="ECO:0007669"/>
    <property type="project" value="InterPro"/>
</dbReference>
<sequence length="181" mass="20094">MSQPFLVIPGLASSGPKHWQSIWEQQHPHMFRRVEQDNWDWPVQPDWVGRLQQEVATLRTPTYLVAHSMGCITVAHWAQQYTSEWVKGALLVAPADADLSKRLSFVVGFRPIPAIPLPFKSLVVASTDDMYASYERSAQMANDWGSELVNIGAKGHINAVSGLGVWSEGKALLQTLSGVPF</sequence>
<name>A0A316A6T0_9BACT</name>
<dbReference type="EMBL" id="QGDT01000022">
    <property type="protein sequence ID" value="PWJ53591.1"/>
    <property type="molecule type" value="Genomic_DNA"/>
</dbReference>
<dbReference type="Proteomes" id="UP000245880">
    <property type="component" value="Unassembled WGS sequence"/>
</dbReference>
<evidence type="ECO:0000313" key="1">
    <source>
        <dbReference type="EMBL" id="PWJ53591.1"/>
    </source>
</evidence>
<dbReference type="OrthoDB" id="9804993at2"/>
<dbReference type="AlphaFoldDB" id="A0A316A6T0"/>
<gene>
    <name evidence="1" type="ORF">CLV98_12217</name>
</gene>
<proteinExistence type="predicted"/>
<keyword evidence="2" id="KW-1185">Reference proteome</keyword>
<dbReference type="InterPro" id="IPR010662">
    <property type="entry name" value="RBBP9/YdeN"/>
</dbReference>
<evidence type="ECO:0008006" key="3">
    <source>
        <dbReference type="Google" id="ProtNLM"/>
    </source>
</evidence>
<dbReference type="Gene3D" id="3.40.50.1820">
    <property type="entry name" value="alpha/beta hydrolase"/>
    <property type="match status" value="1"/>
</dbReference>
<evidence type="ECO:0000313" key="2">
    <source>
        <dbReference type="Proteomes" id="UP000245880"/>
    </source>
</evidence>
<dbReference type="Pfam" id="PF06821">
    <property type="entry name" value="Ser_hydrolase"/>
    <property type="match status" value="1"/>
</dbReference>